<dbReference type="GO" id="GO:0016192">
    <property type="term" value="P:vesicle-mediated transport"/>
    <property type="evidence" value="ECO:0007669"/>
    <property type="project" value="InterPro"/>
</dbReference>
<dbReference type="AlphaFoldDB" id="I0YWE1"/>
<dbReference type="PANTHER" id="PTHR11679">
    <property type="entry name" value="VESICLE PROTEIN SORTING-ASSOCIATED"/>
    <property type="match status" value="1"/>
</dbReference>
<protein>
    <recommendedName>
        <fullName evidence="5">Sec1-like protein</fullName>
    </recommendedName>
</protein>
<reference evidence="3 4" key="1">
    <citation type="journal article" date="2012" name="Genome Biol.">
        <title>The genome of the polar eukaryotic microalga coccomyxa subellipsoidea reveals traits of cold adaptation.</title>
        <authorList>
            <person name="Blanc G."/>
            <person name="Agarkova I."/>
            <person name="Grimwood J."/>
            <person name="Kuo A."/>
            <person name="Brueggeman A."/>
            <person name="Dunigan D."/>
            <person name="Gurnon J."/>
            <person name="Ladunga I."/>
            <person name="Lindquist E."/>
            <person name="Lucas S."/>
            <person name="Pangilinan J."/>
            <person name="Proschold T."/>
            <person name="Salamov A."/>
            <person name="Schmutz J."/>
            <person name="Weeks D."/>
            <person name="Yamada T."/>
            <person name="Claverie J.M."/>
            <person name="Grigoriev I."/>
            <person name="Van Etten J."/>
            <person name="Lomsadze A."/>
            <person name="Borodovsky M."/>
        </authorList>
    </citation>
    <scope>NUCLEOTIDE SEQUENCE [LARGE SCALE GENOMIC DNA]</scope>
    <source>
        <strain evidence="3 4">C-169</strain>
    </source>
</reference>
<feature type="region of interest" description="Disordered" evidence="2">
    <location>
        <begin position="201"/>
        <end position="238"/>
    </location>
</feature>
<evidence type="ECO:0000256" key="1">
    <source>
        <dbReference type="ARBA" id="ARBA00009884"/>
    </source>
</evidence>
<sequence>MLGEHAYTTYLSALKEDLADISRRTGTKGDNTSFPASLNTSVEYFPLHTCGLDSGSFVLPAASSAAVSARIGAHPAGLAPPDALPGDDGLDAPEATGLKLVAHSLLGFASELGVRLDTFSLGPVSNLIGDEICAMAGSAAASETAALVLVDRCLDLVTPLSHTDHVLDQIYGTLQRRLAAGNPAVRSSDVVVPLPHFIGGGKQLGEREAPSTHGEPRSISGNAEAQEPHRQTSTGAVSTSGVALQGSLYAPSDAQMGQWREFLVTRQGKDAALFLRKWLREALRKAGIQTMMRFKAGSVPAEEFRALSELLAAAPPKVCFGHLGIMQLGCAAAAALSGPRADRWARLAELEQELIHLSANCMDEEVAEKLCVAISEAAGESSDAGISATDALGLCVVALALASNGGDLCLSIRQVEAGDSEADEEARYEAQALRLELTDKVMDLLMKLQKTAAARSRLKDMQRYLEHGAGSKGVTPLLSQLTSRILDQRPIPDMQHNSASLGGLLKSGLGRFGLVQKQPQPGDHSTVIIFVVGGISVADLREVRHVVAEKVTGQPGRASVKVLVGGTALMSPHDVVDGLLN</sequence>
<comment type="similarity">
    <text evidence="1">Belongs to the STXBP/unc-18/SEC1 family.</text>
</comment>
<organism evidence="3 4">
    <name type="scientific">Coccomyxa subellipsoidea (strain C-169)</name>
    <name type="common">Green microalga</name>
    <dbReference type="NCBI Taxonomy" id="574566"/>
    <lineage>
        <taxon>Eukaryota</taxon>
        <taxon>Viridiplantae</taxon>
        <taxon>Chlorophyta</taxon>
        <taxon>core chlorophytes</taxon>
        <taxon>Trebouxiophyceae</taxon>
        <taxon>Trebouxiophyceae incertae sedis</taxon>
        <taxon>Coccomyxaceae</taxon>
        <taxon>Coccomyxa</taxon>
        <taxon>Coccomyxa subellipsoidea</taxon>
    </lineage>
</organism>
<dbReference type="InterPro" id="IPR027482">
    <property type="entry name" value="Sec1-like_dom2"/>
</dbReference>
<evidence type="ECO:0008006" key="5">
    <source>
        <dbReference type="Google" id="ProtNLM"/>
    </source>
</evidence>
<proteinExistence type="inferred from homology"/>
<dbReference type="OrthoDB" id="515246at2759"/>
<dbReference type="STRING" id="574566.I0YWE1"/>
<evidence type="ECO:0000313" key="4">
    <source>
        <dbReference type="Proteomes" id="UP000007264"/>
    </source>
</evidence>
<keyword evidence="4" id="KW-1185">Reference proteome</keyword>
<dbReference type="InterPro" id="IPR036045">
    <property type="entry name" value="Sec1-like_sf"/>
</dbReference>
<gene>
    <name evidence="3" type="ORF">COCSUDRAFT_42345</name>
</gene>
<dbReference type="SUPFAM" id="SSF56815">
    <property type="entry name" value="Sec1/munc18-like (SM) proteins"/>
    <property type="match status" value="1"/>
</dbReference>
<dbReference type="InterPro" id="IPR001619">
    <property type="entry name" value="Sec1-like"/>
</dbReference>
<feature type="compositionally biased region" description="Basic and acidic residues" evidence="2">
    <location>
        <begin position="204"/>
        <end position="216"/>
    </location>
</feature>
<dbReference type="Proteomes" id="UP000007264">
    <property type="component" value="Unassembled WGS sequence"/>
</dbReference>
<dbReference type="EMBL" id="AGSI01000009">
    <property type="protein sequence ID" value="EIE22710.1"/>
    <property type="molecule type" value="Genomic_DNA"/>
</dbReference>
<evidence type="ECO:0000313" key="3">
    <source>
        <dbReference type="EMBL" id="EIE22710.1"/>
    </source>
</evidence>
<evidence type="ECO:0000256" key="2">
    <source>
        <dbReference type="SAM" id="MobiDB-lite"/>
    </source>
</evidence>
<dbReference type="Pfam" id="PF00995">
    <property type="entry name" value="Sec1"/>
    <property type="match status" value="1"/>
</dbReference>
<dbReference type="eggNOG" id="ENOG502QQIB">
    <property type="taxonomic scope" value="Eukaryota"/>
</dbReference>
<name>I0YWE1_COCSC</name>
<dbReference type="KEGG" id="csl:COCSUDRAFT_42345"/>
<dbReference type="RefSeq" id="XP_005647254.1">
    <property type="nucleotide sequence ID" value="XM_005647197.1"/>
</dbReference>
<dbReference type="Gene3D" id="3.40.50.1910">
    <property type="match status" value="1"/>
</dbReference>
<accession>I0YWE1</accession>
<dbReference type="GeneID" id="17040697"/>
<comment type="caution">
    <text evidence="3">The sequence shown here is derived from an EMBL/GenBank/DDBJ whole genome shotgun (WGS) entry which is preliminary data.</text>
</comment>